<reference evidence="5" key="1">
    <citation type="submission" date="2017-02" db="UniProtKB">
        <authorList>
            <consortium name="WormBaseParasite"/>
        </authorList>
    </citation>
    <scope>IDENTIFICATION</scope>
</reference>
<feature type="transmembrane region" description="Helical" evidence="2">
    <location>
        <begin position="474"/>
        <end position="491"/>
    </location>
</feature>
<feature type="compositionally biased region" description="Basic and acidic residues" evidence="1">
    <location>
        <begin position="144"/>
        <end position="156"/>
    </location>
</feature>
<proteinExistence type="predicted"/>
<dbReference type="WBParaSite" id="HNAJ_0001366501-mRNA-1">
    <property type="protein sequence ID" value="HNAJ_0001366501-mRNA-1"/>
    <property type="gene ID" value="HNAJ_0001366501"/>
</dbReference>
<organism evidence="5">
    <name type="scientific">Rodentolepis nana</name>
    <name type="common">Dwarf tapeworm</name>
    <name type="synonym">Hymenolepis nana</name>
    <dbReference type="NCBI Taxonomy" id="102285"/>
    <lineage>
        <taxon>Eukaryota</taxon>
        <taxon>Metazoa</taxon>
        <taxon>Spiralia</taxon>
        <taxon>Lophotrochozoa</taxon>
        <taxon>Platyhelminthes</taxon>
        <taxon>Cestoda</taxon>
        <taxon>Eucestoda</taxon>
        <taxon>Cyclophyllidea</taxon>
        <taxon>Hymenolepididae</taxon>
        <taxon>Rodentolepis</taxon>
    </lineage>
</organism>
<sequence length="508" mass="55345">MSGDSSDEFFASADEGSDTEMSPIAKPINSKPVEDSSIVNPEPSDVCDLSEDKSSPSTSSPDNLLTTDQKKTSIGKPLSVSKDGDNLVSIAKFEDTSKSQLTPNKSVNIVEEDAWDIEDDPWLDLRESKDEAASISHLKSRKEITDTTSVQKKDLPSEDVLNPEDKIELDVASQQTESAPTVLATQPISIKVDRQDIVNDVSKFTSESFDQTPIKTTVSENPINSENTDAWHVEDNLCIEIVDEPFREVEKDPDLLQNIPLQKVGDSSTEEVGASDKEFKSQQKLVKEDFSNWVPAEEENVWDLIDDPWVESQSKEGEKLDSWDLKSDPWSKTEALKQESSTEGNLDNMGDLRAKLSALGGGGGSPSSTPQELASAASALVKSVGGGLASFVGGIKLPNLSSFEEPRASELPPDCETNDRTAGDSGWSAWNLGSIAKSLTSAVENTVSFLLFFPFLSFSPLTVFISCNDKLLRLMWFIFGWGGGGGGLLLVPEFPLSTNWSCHSNYWV</sequence>
<protein>
    <submittedName>
        <fullName evidence="5">Protein FAM114A2</fullName>
    </submittedName>
</protein>
<feature type="region of interest" description="Disordered" evidence="1">
    <location>
        <begin position="1"/>
        <end position="83"/>
    </location>
</feature>
<evidence type="ECO:0000313" key="5">
    <source>
        <dbReference type="WBParaSite" id="HNAJ_0001366501-mRNA-1"/>
    </source>
</evidence>
<gene>
    <name evidence="3" type="ORF">HNAJ_LOCUS13639</name>
</gene>
<evidence type="ECO:0000313" key="3">
    <source>
        <dbReference type="EMBL" id="VDO16574.1"/>
    </source>
</evidence>
<dbReference type="AlphaFoldDB" id="A0A0R3U0L6"/>
<feature type="region of interest" description="Disordered" evidence="1">
    <location>
        <begin position="144"/>
        <end position="164"/>
    </location>
</feature>
<reference evidence="3 4" key="2">
    <citation type="submission" date="2018-11" db="EMBL/GenBank/DDBJ databases">
        <authorList>
            <consortium name="Pathogen Informatics"/>
        </authorList>
    </citation>
    <scope>NUCLEOTIDE SEQUENCE [LARGE SCALE GENOMIC DNA]</scope>
</reference>
<dbReference type="EMBL" id="UZAE01015776">
    <property type="protein sequence ID" value="VDO16574.1"/>
    <property type="molecule type" value="Genomic_DNA"/>
</dbReference>
<feature type="compositionally biased region" description="Low complexity" evidence="1">
    <location>
        <begin position="55"/>
        <end position="67"/>
    </location>
</feature>
<accession>A0A0R3U0L6</accession>
<keyword evidence="2" id="KW-0812">Transmembrane</keyword>
<keyword evidence="4" id="KW-1185">Reference proteome</keyword>
<keyword evidence="2" id="KW-1133">Transmembrane helix</keyword>
<evidence type="ECO:0000256" key="2">
    <source>
        <dbReference type="SAM" id="Phobius"/>
    </source>
</evidence>
<name>A0A0R3U0L6_RODNA</name>
<dbReference type="STRING" id="102285.A0A0R3U0L6"/>
<dbReference type="Proteomes" id="UP000278807">
    <property type="component" value="Unassembled WGS sequence"/>
</dbReference>
<evidence type="ECO:0000313" key="4">
    <source>
        <dbReference type="Proteomes" id="UP000278807"/>
    </source>
</evidence>
<evidence type="ECO:0000256" key="1">
    <source>
        <dbReference type="SAM" id="MobiDB-lite"/>
    </source>
</evidence>
<feature type="transmembrane region" description="Helical" evidence="2">
    <location>
        <begin position="447"/>
        <end position="467"/>
    </location>
</feature>
<keyword evidence="2" id="KW-0472">Membrane</keyword>